<dbReference type="EMBL" id="AP015043">
    <property type="protein sequence ID" value="BAU00265.1"/>
    <property type="molecule type" value="Genomic_DNA"/>
</dbReference>
<accession>A0A0S3T4Q1</accession>
<proteinExistence type="predicted"/>
<evidence type="ECO:0000313" key="2">
    <source>
        <dbReference type="Proteomes" id="UP000291084"/>
    </source>
</evidence>
<name>A0A0S3T4Q1_PHAAN</name>
<dbReference type="Proteomes" id="UP000291084">
    <property type="component" value="Chromosome 10"/>
</dbReference>
<dbReference type="AlphaFoldDB" id="A0A0S3T4Q1"/>
<keyword evidence="2" id="KW-1185">Reference proteome</keyword>
<reference evidence="1 2" key="1">
    <citation type="journal article" date="2015" name="Sci. Rep.">
        <title>The power of single molecule real-time sequencing technology in the de novo assembly of a eukaryotic genome.</title>
        <authorList>
            <person name="Sakai H."/>
            <person name="Naito K."/>
            <person name="Ogiso-Tanaka E."/>
            <person name="Takahashi Y."/>
            <person name="Iseki K."/>
            <person name="Muto C."/>
            <person name="Satou K."/>
            <person name="Teruya K."/>
            <person name="Shiroma A."/>
            <person name="Shimoji M."/>
            <person name="Hirano T."/>
            <person name="Itoh T."/>
            <person name="Kaga A."/>
            <person name="Tomooka N."/>
        </authorList>
    </citation>
    <scope>NUCLEOTIDE SEQUENCE [LARGE SCALE GENOMIC DNA]</scope>
    <source>
        <strain evidence="2">cv. Shumari</strain>
    </source>
</reference>
<gene>
    <name evidence="1" type="primary">Vigan.10G184400</name>
    <name evidence="1" type="ORF">VIGAN_10184400</name>
</gene>
<organism evidence="1 2">
    <name type="scientific">Vigna angularis var. angularis</name>
    <dbReference type="NCBI Taxonomy" id="157739"/>
    <lineage>
        <taxon>Eukaryota</taxon>
        <taxon>Viridiplantae</taxon>
        <taxon>Streptophyta</taxon>
        <taxon>Embryophyta</taxon>
        <taxon>Tracheophyta</taxon>
        <taxon>Spermatophyta</taxon>
        <taxon>Magnoliopsida</taxon>
        <taxon>eudicotyledons</taxon>
        <taxon>Gunneridae</taxon>
        <taxon>Pentapetalae</taxon>
        <taxon>rosids</taxon>
        <taxon>fabids</taxon>
        <taxon>Fabales</taxon>
        <taxon>Fabaceae</taxon>
        <taxon>Papilionoideae</taxon>
        <taxon>50 kb inversion clade</taxon>
        <taxon>NPAAA clade</taxon>
        <taxon>indigoferoid/millettioid clade</taxon>
        <taxon>Phaseoleae</taxon>
        <taxon>Vigna</taxon>
    </lineage>
</organism>
<evidence type="ECO:0000313" key="1">
    <source>
        <dbReference type="EMBL" id="BAU00265.1"/>
    </source>
</evidence>
<protein>
    <submittedName>
        <fullName evidence="1">Uncharacterized protein</fullName>
    </submittedName>
</protein>
<sequence>MTVTTYCSCSFSRCSEIVNPPRTTAKWTFDSHYYRVRIYNKVKKKKTQRTKHKYTDRFSFPTESSGSPKCLSSCLNLKVNVFEQHRNNDIRRA</sequence>